<protein>
    <submittedName>
        <fullName evidence="4">Hpt domain-containing protein</fullName>
    </submittedName>
</protein>
<dbReference type="PROSITE" id="PS50894">
    <property type="entry name" value="HPT"/>
    <property type="match status" value="1"/>
</dbReference>
<dbReference type="Gene3D" id="1.20.120.160">
    <property type="entry name" value="HPT domain"/>
    <property type="match status" value="1"/>
</dbReference>
<evidence type="ECO:0000256" key="2">
    <source>
        <dbReference type="PROSITE-ProRule" id="PRU00110"/>
    </source>
</evidence>
<keyword evidence="2" id="KW-0597">Phosphoprotein</keyword>
<dbReference type="InterPro" id="IPR008207">
    <property type="entry name" value="Sig_transdc_His_kin_Hpt_dom"/>
</dbReference>
<dbReference type="EMBL" id="QGGV01000009">
    <property type="protein sequence ID" value="PWK54983.1"/>
    <property type="molecule type" value="Genomic_DNA"/>
</dbReference>
<accession>A0A316G2Z5</accession>
<name>A0A316G2Z5_9RHOB</name>
<proteinExistence type="predicted"/>
<dbReference type="SUPFAM" id="SSF47226">
    <property type="entry name" value="Histidine-containing phosphotransfer domain, HPT domain"/>
    <property type="match status" value="1"/>
</dbReference>
<dbReference type="GO" id="GO:0004672">
    <property type="term" value="F:protein kinase activity"/>
    <property type="evidence" value="ECO:0007669"/>
    <property type="project" value="UniProtKB-ARBA"/>
</dbReference>
<dbReference type="GO" id="GO:0000160">
    <property type="term" value="P:phosphorelay signal transduction system"/>
    <property type="evidence" value="ECO:0007669"/>
    <property type="project" value="UniProtKB-KW"/>
</dbReference>
<dbReference type="Proteomes" id="UP000245390">
    <property type="component" value="Unassembled WGS sequence"/>
</dbReference>
<keyword evidence="5" id="KW-1185">Reference proteome</keyword>
<evidence type="ECO:0000259" key="3">
    <source>
        <dbReference type="PROSITE" id="PS50894"/>
    </source>
</evidence>
<sequence length="108" mass="11706">MDKRTEARLAAVRARFAVRLEEGVARLETYRRALSKGDPAPLGDLESFAHNLAGAAASFDFPEVGDAALTLEDHIQDFRSGNARLEQLERPIASLQSTLRGAVSGGQR</sequence>
<dbReference type="AlphaFoldDB" id="A0A316G2Z5"/>
<comment type="caution">
    <text evidence="4">The sequence shown here is derived from an EMBL/GenBank/DDBJ whole genome shotgun (WGS) entry which is preliminary data.</text>
</comment>
<evidence type="ECO:0000256" key="1">
    <source>
        <dbReference type="ARBA" id="ARBA00023012"/>
    </source>
</evidence>
<reference evidence="4 5" key="1">
    <citation type="submission" date="2018-05" db="EMBL/GenBank/DDBJ databases">
        <title>Genomic Encyclopedia of Type Strains, Phase IV (KMG-IV): sequencing the most valuable type-strain genomes for metagenomic binning, comparative biology and taxonomic classification.</title>
        <authorList>
            <person name="Goeker M."/>
        </authorList>
    </citation>
    <scope>NUCLEOTIDE SEQUENCE [LARGE SCALE GENOMIC DNA]</scope>
    <source>
        <strain evidence="4 5">DSM 103371</strain>
    </source>
</reference>
<dbReference type="RefSeq" id="WP_164721768.1">
    <property type="nucleotide sequence ID" value="NZ_CP034588.1"/>
</dbReference>
<keyword evidence="1" id="KW-0902">Two-component regulatory system</keyword>
<feature type="domain" description="HPt" evidence="3">
    <location>
        <begin position="8"/>
        <end position="108"/>
    </location>
</feature>
<gene>
    <name evidence="4" type="ORF">C8D95_10970</name>
</gene>
<feature type="modified residue" description="Phosphohistidine" evidence="2">
    <location>
        <position position="50"/>
    </location>
</feature>
<dbReference type="Pfam" id="PF01627">
    <property type="entry name" value="Hpt"/>
    <property type="match status" value="1"/>
</dbReference>
<evidence type="ECO:0000313" key="4">
    <source>
        <dbReference type="EMBL" id="PWK54983.1"/>
    </source>
</evidence>
<evidence type="ECO:0000313" key="5">
    <source>
        <dbReference type="Proteomes" id="UP000245390"/>
    </source>
</evidence>
<dbReference type="InterPro" id="IPR036641">
    <property type="entry name" value="HPT_dom_sf"/>
</dbReference>
<organism evidence="4 5">
    <name type="scientific">Silicimonas algicola</name>
    <dbReference type="NCBI Taxonomy" id="1826607"/>
    <lineage>
        <taxon>Bacteria</taxon>
        <taxon>Pseudomonadati</taxon>
        <taxon>Pseudomonadota</taxon>
        <taxon>Alphaproteobacteria</taxon>
        <taxon>Rhodobacterales</taxon>
        <taxon>Paracoccaceae</taxon>
    </lineage>
</organism>